<evidence type="ECO:0000256" key="7">
    <source>
        <dbReference type="SAM" id="MobiDB-lite"/>
    </source>
</evidence>
<dbReference type="Gene3D" id="1.10.8.430">
    <property type="entry name" value="Helical domain of apoptotic protease-activating factors"/>
    <property type="match status" value="1"/>
</dbReference>
<keyword evidence="10" id="KW-1185">Reference proteome</keyword>
<evidence type="ECO:0000259" key="8">
    <source>
        <dbReference type="PROSITE" id="PS51755"/>
    </source>
</evidence>
<dbReference type="Gene3D" id="3.40.50.300">
    <property type="entry name" value="P-loop containing nucleotide triphosphate hydrolases"/>
    <property type="match status" value="1"/>
</dbReference>
<evidence type="ECO:0000256" key="5">
    <source>
        <dbReference type="ARBA" id="ARBA00023163"/>
    </source>
</evidence>
<dbReference type="InterPro" id="IPR051677">
    <property type="entry name" value="AfsR-DnrI-RedD_regulator"/>
</dbReference>
<feature type="DNA-binding region" description="OmpR/PhoB-type" evidence="6">
    <location>
        <begin position="1"/>
        <end position="99"/>
    </location>
</feature>
<dbReference type="Gene3D" id="1.25.40.10">
    <property type="entry name" value="Tetratricopeptide repeat domain"/>
    <property type="match status" value="1"/>
</dbReference>
<dbReference type="SUPFAM" id="SSF46894">
    <property type="entry name" value="C-terminal effector domain of the bipartite response regulators"/>
    <property type="match status" value="1"/>
</dbReference>
<dbReference type="InterPro" id="IPR016032">
    <property type="entry name" value="Sig_transdc_resp-reg_C-effctor"/>
</dbReference>
<dbReference type="Proteomes" id="UP001597368">
    <property type="component" value="Unassembled WGS sequence"/>
</dbReference>
<dbReference type="PANTHER" id="PTHR35807">
    <property type="entry name" value="TRANSCRIPTIONAL REGULATOR REDD-RELATED"/>
    <property type="match status" value="1"/>
</dbReference>
<dbReference type="InterPro" id="IPR005158">
    <property type="entry name" value="BTAD"/>
</dbReference>
<keyword evidence="2" id="KW-0677">Repeat</keyword>
<feature type="region of interest" description="Disordered" evidence="7">
    <location>
        <begin position="268"/>
        <end position="326"/>
    </location>
</feature>
<dbReference type="SMART" id="SM00862">
    <property type="entry name" value="Trans_reg_C"/>
    <property type="match status" value="1"/>
</dbReference>
<dbReference type="RefSeq" id="WP_379579783.1">
    <property type="nucleotide sequence ID" value="NZ_JBHUFV010000061.1"/>
</dbReference>
<dbReference type="InterPro" id="IPR011990">
    <property type="entry name" value="TPR-like_helical_dom_sf"/>
</dbReference>
<evidence type="ECO:0000256" key="1">
    <source>
        <dbReference type="ARBA" id="ARBA00005820"/>
    </source>
</evidence>
<dbReference type="InterPro" id="IPR027417">
    <property type="entry name" value="P-loop_NTPase"/>
</dbReference>
<dbReference type="InterPro" id="IPR036388">
    <property type="entry name" value="WH-like_DNA-bd_sf"/>
</dbReference>
<comment type="similarity">
    <text evidence="1">Belongs to the AfsR/DnrI/RedD regulatory family.</text>
</comment>
<feature type="compositionally biased region" description="Low complexity" evidence="7">
    <location>
        <begin position="303"/>
        <end position="323"/>
    </location>
</feature>
<comment type="caution">
    <text evidence="9">The sequence shown here is derived from an EMBL/GenBank/DDBJ whole genome shotgun (WGS) entry which is preliminary data.</text>
</comment>
<evidence type="ECO:0000313" key="9">
    <source>
        <dbReference type="EMBL" id="MFD1938057.1"/>
    </source>
</evidence>
<dbReference type="PANTHER" id="PTHR35807:SF1">
    <property type="entry name" value="TRANSCRIPTIONAL REGULATOR REDD"/>
    <property type="match status" value="1"/>
</dbReference>
<organism evidence="9 10">
    <name type="scientific">Nonomuraea mangrovi</name>
    <dbReference type="NCBI Taxonomy" id="2316207"/>
    <lineage>
        <taxon>Bacteria</taxon>
        <taxon>Bacillati</taxon>
        <taxon>Actinomycetota</taxon>
        <taxon>Actinomycetes</taxon>
        <taxon>Streptosporangiales</taxon>
        <taxon>Streptosporangiaceae</taxon>
        <taxon>Nonomuraea</taxon>
    </lineage>
</organism>
<evidence type="ECO:0000256" key="4">
    <source>
        <dbReference type="ARBA" id="ARBA00023125"/>
    </source>
</evidence>
<dbReference type="EMBL" id="JBHUFV010000061">
    <property type="protein sequence ID" value="MFD1938057.1"/>
    <property type="molecule type" value="Genomic_DNA"/>
</dbReference>
<dbReference type="InterPro" id="IPR001867">
    <property type="entry name" value="OmpR/PhoB-type_DNA-bd"/>
</dbReference>
<gene>
    <name evidence="9" type="ORF">ACFSKW_41940</name>
</gene>
<evidence type="ECO:0000256" key="6">
    <source>
        <dbReference type="PROSITE-ProRule" id="PRU01091"/>
    </source>
</evidence>
<name>A0ABW4T7T6_9ACTN</name>
<keyword evidence="3" id="KW-0805">Transcription regulation</keyword>
<accession>A0ABW4T7T6</accession>
<evidence type="ECO:0000313" key="10">
    <source>
        <dbReference type="Proteomes" id="UP001597368"/>
    </source>
</evidence>
<dbReference type="Pfam" id="PF00931">
    <property type="entry name" value="NB-ARC"/>
    <property type="match status" value="1"/>
</dbReference>
<dbReference type="SMART" id="SM01043">
    <property type="entry name" value="BTAD"/>
    <property type="match status" value="1"/>
</dbReference>
<keyword evidence="5" id="KW-0804">Transcription</keyword>
<sequence length="554" mass="58040">MSFAEVQFRILGPLEVLVGGVPVHVGGPKPQAALAALLLGLGRVVAVDRLVDLVWGENPPGSARSQVAIAISRLRRVLREAGGDPHVIETVGAGYRVRPAVPLDAAEAKNGIAAARAAAAAGRSTEAAAGMRRALALWRGPTLVGMGRQVQGVGLWDELRLAVTEECVELELALGRHGELVASVAAFVAEHPLRERSRAQLMLALYRMGRRAEALETYREGRELLDVELGLTPGPELRRMERAVLADDPSLFLEPAPATLARPVAIPEAAPAQRPATPGTAAPSERPGPAPEVTAPTERPGSTPEAAPAGRPGPAPGETGPAERPAELPRGAASAFVGRAAELRHVHKLAGEDLPIAAISGRAGVGKSVLAVEAARRLVGRFDDGQLYADLRGSTPHPLEPAEVLGRFLRSLGRPDVPAGADEATGRFRSVTARRRILVLLDDAANAAQVTPLLPSGAGCMVVVTSRRPLTLLDGAAHVRLEPMAEDEAISLLESAIGDSRAAAEPAVAREIVRRCGGLPLAVRLVAARAAAHPRWPLSRLLDRMPRSSGLRPA</sequence>
<dbReference type="PROSITE" id="PS51755">
    <property type="entry name" value="OMPR_PHOB"/>
    <property type="match status" value="1"/>
</dbReference>
<dbReference type="CDD" id="cd15831">
    <property type="entry name" value="BTAD"/>
    <property type="match status" value="1"/>
</dbReference>
<feature type="domain" description="OmpR/PhoB-type" evidence="8">
    <location>
        <begin position="1"/>
        <end position="99"/>
    </location>
</feature>
<reference evidence="10" key="1">
    <citation type="journal article" date="2019" name="Int. J. Syst. Evol. Microbiol.">
        <title>The Global Catalogue of Microorganisms (GCM) 10K type strain sequencing project: providing services to taxonomists for standard genome sequencing and annotation.</title>
        <authorList>
            <consortium name="The Broad Institute Genomics Platform"/>
            <consortium name="The Broad Institute Genome Sequencing Center for Infectious Disease"/>
            <person name="Wu L."/>
            <person name="Ma J."/>
        </authorList>
    </citation>
    <scope>NUCLEOTIDE SEQUENCE [LARGE SCALE GENOMIC DNA]</scope>
    <source>
        <strain evidence="10">ICMP 6774ER</strain>
    </source>
</reference>
<dbReference type="Pfam" id="PF00486">
    <property type="entry name" value="Trans_reg_C"/>
    <property type="match status" value="1"/>
</dbReference>
<dbReference type="PRINTS" id="PR00364">
    <property type="entry name" value="DISEASERSIST"/>
</dbReference>
<dbReference type="SUPFAM" id="SSF52540">
    <property type="entry name" value="P-loop containing nucleoside triphosphate hydrolases"/>
    <property type="match status" value="1"/>
</dbReference>
<keyword evidence="4 6" id="KW-0238">DNA-binding</keyword>
<proteinExistence type="inferred from homology"/>
<protein>
    <submittedName>
        <fullName evidence="9">BTAD domain-containing putative transcriptional regulator</fullName>
    </submittedName>
</protein>
<evidence type="ECO:0000256" key="2">
    <source>
        <dbReference type="ARBA" id="ARBA00022737"/>
    </source>
</evidence>
<dbReference type="Gene3D" id="1.10.10.10">
    <property type="entry name" value="Winged helix-like DNA-binding domain superfamily/Winged helix DNA-binding domain"/>
    <property type="match status" value="1"/>
</dbReference>
<dbReference type="InterPro" id="IPR002182">
    <property type="entry name" value="NB-ARC"/>
</dbReference>
<dbReference type="SUPFAM" id="SSF48452">
    <property type="entry name" value="TPR-like"/>
    <property type="match status" value="1"/>
</dbReference>
<dbReference type="Pfam" id="PF03704">
    <property type="entry name" value="BTAD"/>
    <property type="match status" value="1"/>
</dbReference>
<dbReference type="InterPro" id="IPR042197">
    <property type="entry name" value="Apaf_helical"/>
</dbReference>
<evidence type="ECO:0000256" key="3">
    <source>
        <dbReference type="ARBA" id="ARBA00023015"/>
    </source>
</evidence>